<comment type="similarity">
    <text evidence="1">Belongs to the methyltransferase superfamily. METL family.</text>
</comment>
<dbReference type="Gene3D" id="3.40.50.150">
    <property type="entry name" value="Vaccinia Virus protein VP39"/>
    <property type="match status" value="1"/>
</dbReference>
<feature type="region of interest" description="Disordered" evidence="4">
    <location>
        <begin position="375"/>
        <end position="400"/>
    </location>
</feature>
<keyword evidence="3" id="KW-0808">Transferase</keyword>
<feature type="region of interest" description="Disordered" evidence="4">
    <location>
        <begin position="1"/>
        <end position="23"/>
    </location>
</feature>
<dbReference type="GO" id="GO:0008173">
    <property type="term" value="F:RNA methyltransferase activity"/>
    <property type="evidence" value="ECO:0007669"/>
    <property type="project" value="UniProtKB-ARBA"/>
</dbReference>
<gene>
    <name evidence="5" type="ORF">TEA_015722</name>
</gene>
<dbReference type="GO" id="GO:0008757">
    <property type="term" value="F:S-adenosylmethionine-dependent methyltransferase activity"/>
    <property type="evidence" value="ECO:0007669"/>
    <property type="project" value="UniProtKB-ARBA"/>
</dbReference>
<protein>
    <recommendedName>
        <fullName evidence="7">Methyltransferase-like protein</fullName>
    </recommendedName>
</protein>
<proteinExistence type="inferred from homology"/>
<dbReference type="Pfam" id="PF13489">
    <property type="entry name" value="Methyltransf_23"/>
    <property type="match status" value="1"/>
</dbReference>
<dbReference type="InterPro" id="IPR029063">
    <property type="entry name" value="SAM-dependent_MTases_sf"/>
</dbReference>
<dbReference type="GO" id="GO:0032259">
    <property type="term" value="P:methylation"/>
    <property type="evidence" value="ECO:0007669"/>
    <property type="project" value="UniProtKB-KW"/>
</dbReference>
<dbReference type="AlphaFoldDB" id="A0A4V3WPL9"/>
<dbReference type="PANTHER" id="PTHR22809">
    <property type="entry name" value="METHYLTRANSFERASE-RELATED"/>
    <property type="match status" value="1"/>
</dbReference>
<sequence length="433" mass="49852">MFGAQEKKRKEKKRMSKEAAAEYHSKDFEWDQLRREIESDPSLLYHFLLPLDDTHLPSSSQSFSGSVSSSPSQHSDAWNKFHSRHSSGKFFKERRYLLKEFPELLSCDEYSKVLEVGCGNGSTVLPILRGNESITVYSCDCSIEALKRAEEVIDATDLISVKHRFHPFPCDFSISGFPKWLACDSCREVNLQKQDTCLSDVEDKRGAGLNDFTSLKEHKCCLGGVDFVTLIFTLSAVPLHRMPAAIAACFSVLKPGGLLLFRDYGLYDMTMLRFEPDKKVGFREYMRSDGTRSYFFCLDTVRDLFVGSGFTELELEYCCVTSVNRRKGKSMRRVWVHGKFQKSEDARKYSFVFDFGIKLYETEIWSKNIQGRLKRTKRERERERKREKERGRRRLRSVADRRASASVASAMPLLVASAIADRRAPRLRLQSIF</sequence>
<organism evidence="5 6">
    <name type="scientific">Camellia sinensis var. sinensis</name>
    <name type="common">China tea</name>
    <dbReference type="NCBI Taxonomy" id="542762"/>
    <lineage>
        <taxon>Eukaryota</taxon>
        <taxon>Viridiplantae</taxon>
        <taxon>Streptophyta</taxon>
        <taxon>Embryophyta</taxon>
        <taxon>Tracheophyta</taxon>
        <taxon>Spermatophyta</taxon>
        <taxon>Magnoliopsida</taxon>
        <taxon>eudicotyledons</taxon>
        <taxon>Gunneridae</taxon>
        <taxon>Pentapetalae</taxon>
        <taxon>asterids</taxon>
        <taxon>Ericales</taxon>
        <taxon>Theaceae</taxon>
        <taxon>Camellia</taxon>
    </lineage>
</organism>
<evidence type="ECO:0000256" key="4">
    <source>
        <dbReference type="SAM" id="MobiDB-lite"/>
    </source>
</evidence>
<evidence type="ECO:0000313" key="6">
    <source>
        <dbReference type="Proteomes" id="UP000306102"/>
    </source>
</evidence>
<dbReference type="EMBL" id="SDRB02003775">
    <property type="protein sequence ID" value="THG16917.1"/>
    <property type="molecule type" value="Genomic_DNA"/>
</dbReference>
<comment type="caution">
    <text evidence="5">The sequence shown here is derived from an EMBL/GenBank/DDBJ whole genome shotgun (WGS) entry which is preliminary data.</text>
</comment>
<evidence type="ECO:0000256" key="2">
    <source>
        <dbReference type="ARBA" id="ARBA00022603"/>
    </source>
</evidence>
<dbReference type="PANTHER" id="PTHR22809:SF14">
    <property type="entry name" value="TRNA N(3)-METHYLCYTIDINE METHYLTRANSFERASE"/>
    <property type="match status" value="1"/>
</dbReference>
<keyword evidence="2" id="KW-0489">Methyltransferase</keyword>
<dbReference type="STRING" id="542762.A0A4V3WPL9"/>
<reference evidence="5 6" key="1">
    <citation type="journal article" date="2018" name="Proc. Natl. Acad. Sci. U.S.A.">
        <title>Draft genome sequence of Camellia sinensis var. sinensis provides insights into the evolution of the tea genome and tea quality.</title>
        <authorList>
            <person name="Wei C."/>
            <person name="Yang H."/>
            <person name="Wang S."/>
            <person name="Zhao J."/>
            <person name="Liu C."/>
            <person name="Gao L."/>
            <person name="Xia E."/>
            <person name="Lu Y."/>
            <person name="Tai Y."/>
            <person name="She G."/>
            <person name="Sun J."/>
            <person name="Cao H."/>
            <person name="Tong W."/>
            <person name="Gao Q."/>
            <person name="Li Y."/>
            <person name="Deng W."/>
            <person name="Jiang X."/>
            <person name="Wang W."/>
            <person name="Chen Q."/>
            <person name="Zhang S."/>
            <person name="Li H."/>
            <person name="Wu J."/>
            <person name="Wang P."/>
            <person name="Li P."/>
            <person name="Shi C."/>
            <person name="Zheng F."/>
            <person name="Jian J."/>
            <person name="Huang B."/>
            <person name="Shan D."/>
            <person name="Shi M."/>
            <person name="Fang C."/>
            <person name="Yue Y."/>
            <person name="Li F."/>
            <person name="Li D."/>
            <person name="Wei S."/>
            <person name="Han B."/>
            <person name="Jiang C."/>
            <person name="Yin Y."/>
            <person name="Xia T."/>
            <person name="Zhang Z."/>
            <person name="Bennetzen J.L."/>
            <person name="Zhao S."/>
            <person name="Wan X."/>
        </authorList>
    </citation>
    <scope>NUCLEOTIDE SEQUENCE [LARGE SCALE GENOMIC DNA]</scope>
    <source>
        <strain evidence="6">cv. Shuchazao</strain>
        <tissue evidence="5">Leaf</tissue>
    </source>
</reference>
<accession>A0A4V3WPL9</accession>
<dbReference type="Proteomes" id="UP000306102">
    <property type="component" value="Unassembled WGS sequence"/>
</dbReference>
<name>A0A4V3WPL9_CAMSN</name>
<feature type="compositionally biased region" description="Basic and acidic residues" evidence="4">
    <location>
        <begin position="378"/>
        <end position="390"/>
    </location>
</feature>
<dbReference type="SUPFAM" id="SSF53335">
    <property type="entry name" value="S-adenosyl-L-methionine-dependent methyltransferases"/>
    <property type="match status" value="1"/>
</dbReference>
<evidence type="ECO:0008006" key="7">
    <source>
        <dbReference type="Google" id="ProtNLM"/>
    </source>
</evidence>
<keyword evidence="6" id="KW-1185">Reference proteome</keyword>
<dbReference type="InterPro" id="IPR026113">
    <property type="entry name" value="METTL2/6/8-like"/>
</dbReference>
<evidence type="ECO:0000256" key="1">
    <source>
        <dbReference type="ARBA" id="ARBA00009725"/>
    </source>
</evidence>
<evidence type="ECO:0000256" key="3">
    <source>
        <dbReference type="ARBA" id="ARBA00022679"/>
    </source>
</evidence>
<evidence type="ECO:0000313" key="5">
    <source>
        <dbReference type="EMBL" id="THG16917.1"/>
    </source>
</evidence>